<dbReference type="EMBL" id="VSRR010013005">
    <property type="protein sequence ID" value="MPC55243.1"/>
    <property type="molecule type" value="Genomic_DNA"/>
</dbReference>
<accession>A0A5B7GD80</accession>
<name>A0A5B7GD80_PORTR</name>
<proteinExistence type="predicted"/>
<feature type="region of interest" description="Disordered" evidence="1">
    <location>
        <begin position="1"/>
        <end position="33"/>
    </location>
</feature>
<protein>
    <submittedName>
        <fullName evidence="2">Uncharacterized protein</fullName>
    </submittedName>
</protein>
<evidence type="ECO:0000313" key="2">
    <source>
        <dbReference type="EMBL" id="MPC55243.1"/>
    </source>
</evidence>
<gene>
    <name evidence="2" type="ORF">E2C01_049174</name>
</gene>
<keyword evidence="3" id="KW-1185">Reference proteome</keyword>
<comment type="caution">
    <text evidence="2">The sequence shown here is derived from an EMBL/GenBank/DDBJ whole genome shotgun (WGS) entry which is preliminary data.</text>
</comment>
<dbReference type="AlphaFoldDB" id="A0A5B7GD80"/>
<feature type="region of interest" description="Disordered" evidence="1">
    <location>
        <begin position="56"/>
        <end position="86"/>
    </location>
</feature>
<evidence type="ECO:0000256" key="1">
    <source>
        <dbReference type="SAM" id="MobiDB-lite"/>
    </source>
</evidence>
<evidence type="ECO:0000313" key="3">
    <source>
        <dbReference type="Proteomes" id="UP000324222"/>
    </source>
</evidence>
<reference evidence="2 3" key="1">
    <citation type="submission" date="2019-05" db="EMBL/GenBank/DDBJ databases">
        <title>Another draft genome of Portunus trituberculatus and its Hox gene families provides insights of decapod evolution.</title>
        <authorList>
            <person name="Jeong J.-H."/>
            <person name="Song I."/>
            <person name="Kim S."/>
            <person name="Choi T."/>
            <person name="Kim D."/>
            <person name="Ryu S."/>
            <person name="Kim W."/>
        </authorList>
    </citation>
    <scope>NUCLEOTIDE SEQUENCE [LARGE SCALE GENOMIC DNA]</scope>
    <source>
        <tissue evidence="2">Muscle</tissue>
    </source>
</reference>
<organism evidence="2 3">
    <name type="scientific">Portunus trituberculatus</name>
    <name type="common">Swimming crab</name>
    <name type="synonym">Neptunus trituberculatus</name>
    <dbReference type="NCBI Taxonomy" id="210409"/>
    <lineage>
        <taxon>Eukaryota</taxon>
        <taxon>Metazoa</taxon>
        <taxon>Ecdysozoa</taxon>
        <taxon>Arthropoda</taxon>
        <taxon>Crustacea</taxon>
        <taxon>Multicrustacea</taxon>
        <taxon>Malacostraca</taxon>
        <taxon>Eumalacostraca</taxon>
        <taxon>Eucarida</taxon>
        <taxon>Decapoda</taxon>
        <taxon>Pleocyemata</taxon>
        <taxon>Brachyura</taxon>
        <taxon>Eubrachyura</taxon>
        <taxon>Portunoidea</taxon>
        <taxon>Portunidae</taxon>
        <taxon>Portuninae</taxon>
        <taxon>Portunus</taxon>
    </lineage>
</organism>
<sequence>MPGRTPSVTGRDIEGRREIWQQTPPSRTCAPLPPLASASADPIAAGERLSRCCGEGSEACNEGEDLPRVSPAPGHYTPPREGAAQARVTVTRDDTVGEIVWRSTRAGVRVYCAVPPPAFPAPINKDGSRSPISLKPQGRRNWVTIPKRRASGRQASHVACLPLHESFTRAAVPSRPWAALELPRSLALPRRPAEVCQRVGGEKWVTDRLGPAVQGRGATRPIDPRPPIDRTFPRLLGRAGVALRAAPSAAVCHSHLSLLGITILRHSLSPIQVSLAPHHILPLPPLPQTNLTPTFLIVLSHNSFLAS</sequence>
<dbReference type="Proteomes" id="UP000324222">
    <property type="component" value="Unassembled WGS sequence"/>
</dbReference>